<name>A0A0N7MKV5_9SACH</name>
<dbReference type="EMBL" id="LN890560">
    <property type="protein sequence ID" value="CUS20535.1"/>
    <property type="molecule type" value="Genomic_DNA"/>
</dbReference>
<accession>A0A0N7MKV5</accession>
<dbReference type="OrthoDB" id="4034917at2759"/>
<feature type="chain" id="PRO_5006016194" evidence="1">
    <location>
        <begin position="23"/>
        <end position="305"/>
    </location>
</feature>
<keyword evidence="3" id="KW-1185">Reference proteome</keyword>
<dbReference type="AlphaFoldDB" id="A0A0N7MKV5"/>
<protein>
    <submittedName>
        <fullName evidence="2">LAQU0S01e08812g1_1</fullName>
    </submittedName>
</protein>
<evidence type="ECO:0000313" key="3">
    <source>
        <dbReference type="Proteomes" id="UP000236544"/>
    </source>
</evidence>
<feature type="signal peptide" evidence="1">
    <location>
        <begin position="1"/>
        <end position="22"/>
    </location>
</feature>
<sequence length="305" mass="32952">MKVARFLEACLVITLPIKVCSAILLEFQGAPLKQTEVLTSWNATTTKCQDSTVSLLDLALSHKFSVDSLERSVSGVLSVLRASLNGRDEFCALDFVRVAAEQLRWMSLSSMDYSAKIQLATQFAQVKTIYYSVPMLRQLNRSVSFAVASTVDSVQWKSFVGTAAKAWSRFIAGSTSGREVSQVVELIQNSSELRRVLAKVGDEWVSAEPFCERGQDVHANPCNVENAVSRVAAFYGPKPGDTPFLLASRDGEDEHTGQGSTVGPADYAAQIPVNSNESSGVGLKKISSWSVMGAVIVVLSGVALF</sequence>
<keyword evidence="1" id="KW-0732">Signal</keyword>
<reference evidence="3" key="1">
    <citation type="submission" date="2015-10" db="EMBL/GenBank/DDBJ databases">
        <authorList>
            <person name="Devillers H."/>
        </authorList>
    </citation>
    <scope>NUCLEOTIDE SEQUENCE [LARGE SCALE GENOMIC DNA]</scope>
</reference>
<dbReference type="Proteomes" id="UP000236544">
    <property type="component" value="Unassembled WGS sequence"/>
</dbReference>
<evidence type="ECO:0000256" key="1">
    <source>
        <dbReference type="SAM" id="SignalP"/>
    </source>
</evidence>
<evidence type="ECO:0000313" key="2">
    <source>
        <dbReference type="EMBL" id="CUS20535.1"/>
    </source>
</evidence>
<organism evidence="2 3">
    <name type="scientific">Lachancea quebecensis</name>
    <dbReference type="NCBI Taxonomy" id="1654605"/>
    <lineage>
        <taxon>Eukaryota</taxon>
        <taxon>Fungi</taxon>
        <taxon>Dikarya</taxon>
        <taxon>Ascomycota</taxon>
        <taxon>Saccharomycotina</taxon>
        <taxon>Saccharomycetes</taxon>
        <taxon>Saccharomycetales</taxon>
        <taxon>Saccharomycetaceae</taxon>
        <taxon>Lachancea</taxon>
    </lineage>
</organism>
<gene>
    <name evidence="2" type="ORF">LAQU0_S01e08812g</name>
</gene>
<proteinExistence type="predicted"/>